<evidence type="ECO:0000256" key="1">
    <source>
        <dbReference type="ARBA" id="ARBA00004123"/>
    </source>
</evidence>
<dbReference type="SMART" id="SM00906">
    <property type="entry name" value="Fungal_trans"/>
    <property type="match status" value="1"/>
</dbReference>
<comment type="subcellular location">
    <subcellularLocation>
        <location evidence="1">Nucleus</location>
    </subcellularLocation>
</comment>
<dbReference type="GO" id="GO:0000981">
    <property type="term" value="F:DNA-binding transcription factor activity, RNA polymerase II-specific"/>
    <property type="evidence" value="ECO:0007669"/>
    <property type="project" value="InterPro"/>
</dbReference>
<evidence type="ECO:0000256" key="3">
    <source>
        <dbReference type="ARBA" id="ARBA00023242"/>
    </source>
</evidence>
<dbReference type="Pfam" id="PF00172">
    <property type="entry name" value="Zn_clus"/>
    <property type="match status" value="1"/>
</dbReference>
<dbReference type="PANTHER" id="PTHR31001:SF50">
    <property type="entry name" value="ZN(II)2CYS6 TRANSCRIPTION FACTOR (EUROFUNG)"/>
    <property type="match status" value="1"/>
</dbReference>
<keyword evidence="3" id="KW-0539">Nucleus</keyword>
<dbReference type="SMART" id="SM00066">
    <property type="entry name" value="GAL4"/>
    <property type="match status" value="1"/>
</dbReference>
<dbReference type="Pfam" id="PF04082">
    <property type="entry name" value="Fungal_trans"/>
    <property type="match status" value="1"/>
</dbReference>
<feature type="compositionally biased region" description="Basic and acidic residues" evidence="4">
    <location>
        <begin position="133"/>
        <end position="144"/>
    </location>
</feature>
<feature type="compositionally biased region" description="Polar residues" evidence="4">
    <location>
        <begin position="221"/>
        <end position="230"/>
    </location>
</feature>
<feature type="domain" description="Zn(2)-C6 fungal-type" evidence="5">
    <location>
        <begin position="48"/>
        <end position="77"/>
    </location>
</feature>
<dbReference type="InterPro" id="IPR001138">
    <property type="entry name" value="Zn2Cys6_DnaBD"/>
</dbReference>
<dbReference type="GO" id="GO:0008270">
    <property type="term" value="F:zinc ion binding"/>
    <property type="evidence" value="ECO:0007669"/>
    <property type="project" value="InterPro"/>
</dbReference>
<feature type="region of interest" description="Disordered" evidence="4">
    <location>
        <begin position="1"/>
        <end position="45"/>
    </location>
</feature>
<dbReference type="GO" id="GO:0003677">
    <property type="term" value="F:DNA binding"/>
    <property type="evidence" value="ECO:0007669"/>
    <property type="project" value="InterPro"/>
</dbReference>
<evidence type="ECO:0000313" key="7">
    <source>
        <dbReference type="Proteomes" id="UP000236290"/>
    </source>
</evidence>
<feature type="region of interest" description="Disordered" evidence="4">
    <location>
        <begin position="120"/>
        <end position="169"/>
    </location>
</feature>
<dbReference type="CDD" id="cd12148">
    <property type="entry name" value="fungal_TF_MHR"/>
    <property type="match status" value="1"/>
</dbReference>
<dbReference type="OrthoDB" id="435881at2759"/>
<dbReference type="PROSITE" id="PS00463">
    <property type="entry name" value="ZN2_CY6_FUNGAL_1"/>
    <property type="match status" value="1"/>
</dbReference>
<reference evidence="6 7" key="1">
    <citation type="submission" date="2017-02" db="EMBL/GenBank/DDBJ databases">
        <title>Genomes of Trichoderma spp. with biocontrol activity.</title>
        <authorList>
            <person name="Gardiner D."/>
            <person name="Kazan K."/>
            <person name="Vos C."/>
            <person name="Harvey P."/>
        </authorList>
    </citation>
    <scope>NUCLEOTIDE SEQUENCE [LARGE SCALE GENOMIC DNA]</scope>
    <source>
        <strain evidence="6 7">Tr1</strain>
    </source>
</reference>
<dbReference type="AlphaFoldDB" id="A0A2K0U0X0"/>
<name>A0A2K0U0X0_TRIHA</name>
<feature type="compositionally biased region" description="Polar residues" evidence="4">
    <location>
        <begin position="1"/>
        <end position="13"/>
    </location>
</feature>
<evidence type="ECO:0000259" key="5">
    <source>
        <dbReference type="PROSITE" id="PS50048"/>
    </source>
</evidence>
<feature type="region of interest" description="Disordered" evidence="4">
    <location>
        <begin position="660"/>
        <end position="692"/>
    </location>
</feature>
<comment type="caution">
    <text evidence="6">The sequence shown here is derived from an EMBL/GenBank/DDBJ whole genome shotgun (WGS) entry which is preliminary data.</text>
</comment>
<protein>
    <recommendedName>
        <fullName evidence="5">Zn(2)-C6 fungal-type domain-containing protein</fullName>
    </recommendedName>
</protein>
<evidence type="ECO:0000313" key="6">
    <source>
        <dbReference type="EMBL" id="PNP51411.1"/>
    </source>
</evidence>
<dbReference type="GO" id="GO:0005634">
    <property type="term" value="C:nucleus"/>
    <property type="evidence" value="ECO:0007669"/>
    <property type="project" value="UniProtKB-SubCell"/>
</dbReference>
<proteinExistence type="predicted"/>
<accession>A0A2K0U0X0</accession>
<evidence type="ECO:0000256" key="2">
    <source>
        <dbReference type="ARBA" id="ARBA00022723"/>
    </source>
</evidence>
<organism evidence="6 7">
    <name type="scientific">Trichoderma harzianum</name>
    <name type="common">Hypocrea lixii</name>
    <dbReference type="NCBI Taxonomy" id="5544"/>
    <lineage>
        <taxon>Eukaryota</taxon>
        <taxon>Fungi</taxon>
        <taxon>Dikarya</taxon>
        <taxon>Ascomycota</taxon>
        <taxon>Pezizomycotina</taxon>
        <taxon>Sordariomycetes</taxon>
        <taxon>Hypocreomycetidae</taxon>
        <taxon>Hypocreales</taxon>
        <taxon>Hypocreaceae</taxon>
        <taxon>Trichoderma</taxon>
    </lineage>
</organism>
<dbReference type="GO" id="GO:0006351">
    <property type="term" value="P:DNA-templated transcription"/>
    <property type="evidence" value="ECO:0007669"/>
    <property type="project" value="InterPro"/>
</dbReference>
<dbReference type="PROSITE" id="PS50048">
    <property type="entry name" value="ZN2_CY6_FUNGAL_2"/>
    <property type="match status" value="1"/>
</dbReference>
<feature type="region of interest" description="Disordered" evidence="4">
    <location>
        <begin position="204"/>
        <end position="240"/>
    </location>
</feature>
<dbReference type="EMBL" id="MTYI01000124">
    <property type="protein sequence ID" value="PNP51411.1"/>
    <property type="molecule type" value="Genomic_DNA"/>
</dbReference>
<dbReference type="InterPro" id="IPR036864">
    <property type="entry name" value="Zn2-C6_fun-type_DNA-bd_sf"/>
</dbReference>
<dbReference type="SUPFAM" id="SSF57701">
    <property type="entry name" value="Zn2/Cys6 DNA-binding domain"/>
    <property type="match status" value="1"/>
</dbReference>
<evidence type="ECO:0000256" key="4">
    <source>
        <dbReference type="SAM" id="MobiDB-lite"/>
    </source>
</evidence>
<dbReference type="PANTHER" id="PTHR31001">
    <property type="entry name" value="UNCHARACTERIZED TRANSCRIPTIONAL REGULATORY PROTEIN"/>
    <property type="match status" value="1"/>
</dbReference>
<dbReference type="Proteomes" id="UP000236290">
    <property type="component" value="Unassembled WGS sequence"/>
</dbReference>
<gene>
    <name evidence="6" type="ORF">THARTR1_07957</name>
</gene>
<dbReference type="Gene3D" id="4.10.240.10">
    <property type="entry name" value="Zn(2)-C6 fungal-type DNA-binding domain"/>
    <property type="match status" value="1"/>
</dbReference>
<sequence length="818" mass="92534">MDRSVSNRASHQFYQGPPILPRPAEDPEAHGSSGVSSSRHLPRIHHRSCTECSRRKVRCNHHQPCSNCVKAGSECIFPTSRRTPVRREKATRKRDEELLKSLRRLQRQLQSTEIAQLVAQGEADGNGDEGNCSEERIQQDEEARSQQISPSGPSPPRTHVDDVPGNTEEPARLMLDHDRSRYISNHFWASMSREIDEMRDILDGSSSEQENDDQDHQDQGSEATPSSRLSHNSRDFPIFSPSATSQSLQSLYPSSSDLLTIFDVFQENVDPVVHIFHRPTMRKTITEVLPLLDGSSLDRMTEVVVFSICYAALTSLNDVDCQKMLGEERRVLLSRYRYATEQSLSRARFLESQNLGILAALILFLLCLRRHDDSRLVSSLLGVVIRNAQAVGLHRDGTKFNLSPYETEWRRRLWWHICVLDIRAAEDHGCDPSIYDQNYDTRFPLNINDDDLSPEATVAPPERQGITDMTFCLLRFEVAVAIRKLNYHGPVGSQEPALSTAEKRDFVERTEKRFYERYINCCDITKPFDWVSAAWARLMLSKMWLAVSNPLHPQDTTDGAASFNLRHVAFERSVEMLELADSLETGHRAARWRWLFMTHVQWHAVVFVLAYLCVHPTDELSHRAWLVMDRVCEQWPHDSRSKKGMLWKPIHRLMDRAQQIRARQGCSPPKEPGVPEESHHQSYHNPPPGIAPQALVSATALTTFEPTAHSTVLSKENPASRFSAFATPSIPPISQGADEAERQLTPSIDLANSSSTPGFGVSVQASGAGSLQDLQDPQSDWANILHELQHGFQEDPYVDMTDPAEAIHEYGSNLWGIL</sequence>
<dbReference type="InterPro" id="IPR007219">
    <property type="entry name" value="XnlR_reg_dom"/>
</dbReference>
<keyword evidence="2" id="KW-0479">Metal-binding</keyword>
<dbReference type="InterPro" id="IPR050613">
    <property type="entry name" value="Sec_Metabolite_Reg"/>
</dbReference>
<dbReference type="CDD" id="cd00067">
    <property type="entry name" value="GAL4"/>
    <property type="match status" value="1"/>
</dbReference>